<sequence>MIYLHEYPQVKKANLLLLSFFVSLVCASCTNKRHTYLPQAKPDTIIARSTNKDTTRYYIPECFLVDVQDFFEEREDTSVVMWAEHPVYGTDVQAVNVFVENPTHTSLTYGRDWYLYQWNGEKWIMPKIKGPDIAWQNDGFDNRRAPVRYCFRFPIGSYYHLSKGKYRIYKSFYAGRQEIALHAEFEIKSRYEHRENGWYRITDNSTNSIAPTPIVTVKELINLRVDTDFYGKSVLVGNMGKYKRKAWADATEQAIGKRIGFVFNDSVLTSPQVNARIESGSFQISTLQEYDMESLYHQLIQEKRDSLDALFRANDWEKDTLFLNSLKPKEQDSIINSLDYTEAAAIVQGFEEENLHK</sequence>
<reference evidence="4" key="2">
    <citation type="submission" date="2021-04" db="EMBL/GenBank/DDBJ databases">
        <authorList>
            <person name="Gilroy R."/>
        </authorList>
    </citation>
    <scope>NUCLEOTIDE SEQUENCE</scope>
    <source>
        <strain evidence="4">Gambia2-208</strain>
    </source>
</reference>
<organism evidence="4 5">
    <name type="scientific">Candidatus Bacteroides pullicola</name>
    <dbReference type="NCBI Taxonomy" id="2838475"/>
    <lineage>
        <taxon>Bacteria</taxon>
        <taxon>Pseudomonadati</taxon>
        <taxon>Bacteroidota</taxon>
        <taxon>Bacteroidia</taxon>
        <taxon>Bacteroidales</taxon>
        <taxon>Bacteroidaceae</taxon>
        <taxon>Bacteroides</taxon>
    </lineage>
</organism>
<evidence type="ECO:0000259" key="3">
    <source>
        <dbReference type="Pfam" id="PF22599"/>
    </source>
</evidence>
<evidence type="ECO:0000313" key="5">
    <source>
        <dbReference type="Proteomes" id="UP000886851"/>
    </source>
</evidence>
<proteinExistence type="predicted"/>
<dbReference type="Pfam" id="PF22599">
    <property type="entry name" value="SecDF_P1_head"/>
    <property type="match status" value="1"/>
</dbReference>
<dbReference type="EMBL" id="DXCV01000027">
    <property type="protein sequence ID" value="HIY87645.1"/>
    <property type="molecule type" value="Genomic_DNA"/>
</dbReference>
<accession>A0A9D1ZFX9</accession>
<dbReference type="InterPro" id="IPR054384">
    <property type="entry name" value="SecDF_P1_head"/>
</dbReference>
<feature type="chain" id="PRO_5038541020" description="Lipoprotein" evidence="1">
    <location>
        <begin position="28"/>
        <end position="357"/>
    </location>
</feature>
<dbReference type="InterPro" id="IPR046878">
    <property type="entry name" value="Big_14"/>
</dbReference>
<feature type="domain" description="SecDF P1 head subdomain" evidence="3">
    <location>
        <begin position="208"/>
        <end position="288"/>
    </location>
</feature>
<protein>
    <recommendedName>
        <fullName evidence="6">Lipoprotein</fullName>
    </recommendedName>
</protein>
<dbReference type="AlphaFoldDB" id="A0A9D1ZFX9"/>
<feature type="domain" description="Bacterial Ig-like" evidence="2">
    <location>
        <begin position="77"/>
        <end position="186"/>
    </location>
</feature>
<evidence type="ECO:0000256" key="1">
    <source>
        <dbReference type="SAM" id="SignalP"/>
    </source>
</evidence>
<evidence type="ECO:0000259" key="2">
    <source>
        <dbReference type="Pfam" id="PF20251"/>
    </source>
</evidence>
<evidence type="ECO:0008006" key="6">
    <source>
        <dbReference type="Google" id="ProtNLM"/>
    </source>
</evidence>
<gene>
    <name evidence="4" type="ORF">H9824_02935</name>
</gene>
<dbReference type="Gene3D" id="3.30.1360.200">
    <property type="match status" value="1"/>
</dbReference>
<keyword evidence="1" id="KW-0732">Signal</keyword>
<dbReference type="Proteomes" id="UP000886851">
    <property type="component" value="Unassembled WGS sequence"/>
</dbReference>
<name>A0A9D1ZFX9_9BACE</name>
<dbReference type="Pfam" id="PF20251">
    <property type="entry name" value="Big_14"/>
    <property type="match status" value="1"/>
</dbReference>
<reference evidence="4" key="1">
    <citation type="journal article" date="2021" name="PeerJ">
        <title>Extensive microbial diversity within the chicken gut microbiome revealed by metagenomics and culture.</title>
        <authorList>
            <person name="Gilroy R."/>
            <person name="Ravi A."/>
            <person name="Getino M."/>
            <person name="Pursley I."/>
            <person name="Horton D.L."/>
            <person name="Alikhan N.F."/>
            <person name="Baker D."/>
            <person name="Gharbi K."/>
            <person name="Hall N."/>
            <person name="Watson M."/>
            <person name="Adriaenssens E.M."/>
            <person name="Foster-Nyarko E."/>
            <person name="Jarju S."/>
            <person name="Secka A."/>
            <person name="Antonio M."/>
            <person name="Oren A."/>
            <person name="Chaudhuri R.R."/>
            <person name="La Ragione R."/>
            <person name="Hildebrand F."/>
            <person name="Pallen M.J."/>
        </authorList>
    </citation>
    <scope>NUCLEOTIDE SEQUENCE</scope>
    <source>
        <strain evidence="4">Gambia2-208</strain>
    </source>
</reference>
<evidence type="ECO:0000313" key="4">
    <source>
        <dbReference type="EMBL" id="HIY87645.1"/>
    </source>
</evidence>
<feature type="signal peptide" evidence="1">
    <location>
        <begin position="1"/>
        <end position="27"/>
    </location>
</feature>
<comment type="caution">
    <text evidence="4">The sequence shown here is derived from an EMBL/GenBank/DDBJ whole genome shotgun (WGS) entry which is preliminary data.</text>
</comment>